<dbReference type="InterPro" id="IPR052216">
    <property type="entry name" value="CRISPR_Csm3_endoribonuclease"/>
</dbReference>
<dbReference type="InterPro" id="IPR005537">
    <property type="entry name" value="RAMP_III_fam"/>
</dbReference>
<dbReference type="PANTHER" id="PTHR35579">
    <property type="entry name" value="CRISPR SYSTEM CMS ENDORIBONUCLEASE CSM3"/>
    <property type="match status" value="1"/>
</dbReference>
<keyword evidence="1" id="KW-0051">Antiviral defense</keyword>
<dbReference type="EMBL" id="NEXC01000154">
    <property type="protein sequence ID" value="PSN81780.1"/>
    <property type="molecule type" value="Genomic_DNA"/>
</dbReference>
<organism evidence="3 4">
    <name type="scientific">Candidatus Marsarchaeota G1 archaeon OSP_D</name>
    <dbReference type="NCBI Taxonomy" id="1978155"/>
    <lineage>
        <taxon>Archaea</taxon>
        <taxon>Candidatus Marsarchaeota</taxon>
        <taxon>Candidatus Marsarchaeota group 1</taxon>
    </lineage>
</organism>
<dbReference type="Proteomes" id="UP000240880">
    <property type="component" value="Unassembled WGS sequence"/>
</dbReference>
<name>A0A2R6A5W6_9ARCH</name>
<reference evidence="3 4" key="1">
    <citation type="submission" date="2017-04" db="EMBL/GenBank/DDBJ databases">
        <title>Novel microbial lineages endemic to geothermal iron-oxide mats fill important gaps in the evolutionary history of Archaea.</title>
        <authorList>
            <person name="Jay Z.J."/>
            <person name="Beam J.P."/>
            <person name="Dlakic M."/>
            <person name="Rusch D.B."/>
            <person name="Kozubal M.A."/>
            <person name="Inskeep W.P."/>
        </authorList>
    </citation>
    <scope>NUCLEOTIDE SEQUENCE [LARGE SCALE GENOMIC DNA]</scope>
    <source>
        <strain evidence="3">OSP_D</strain>
    </source>
</reference>
<accession>A0A2R6A5W6</accession>
<protein>
    <recommendedName>
        <fullName evidence="2">CRISPR type III-associated protein domain-containing protein</fullName>
    </recommendedName>
</protein>
<dbReference type="PANTHER" id="PTHR35579:SF6">
    <property type="entry name" value="DUF324 DOMAIN-CONTAINING PROTEIN"/>
    <property type="match status" value="1"/>
</dbReference>
<proteinExistence type="predicted"/>
<dbReference type="Pfam" id="PF03787">
    <property type="entry name" value="RAMPs"/>
    <property type="match status" value="1"/>
</dbReference>
<dbReference type="AlphaFoldDB" id="A0A2R6A5W6"/>
<feature type="domain" description="CRISPR type III-associated protein" evidence="2">
    <location>
        <begin position="28"/>
        <end position="195"/>
    </location>
</feature>
<dbReference type="GO" id="GO:0051607">
    <property type="term" value="P:defense response to virus"/>
    <property type="evidence" value="ECO:0007669"/>
    <property type="project" value="UniProtKB-KW"/>
</dbReference>
<sequence length="288" mass="32234">MLELTESTNLSEVFYKTLYVTCDVRVSVTTKSPLRIGAGKGLMIDEPDLPVIRGGNGEPIIPASSLKGVFRSSLVRLLRVAEENLTLIFGGEVSQPSKNERFSIASPIVFCDLVPSGKVKTFERYHIRINPVTGGVSNLFEVEYVPEGVIFEGRIITRNFPLTIFSGILNVMCILFNDDIVRIGGFKSRGYGSIEVKYTEPKVQLPQKVNFLTRLGSIRNQTSQISLEVDSQRDKLKLLEKVDGKTYQYEISIKQKQQSVLGLHNVFLDQNEFQKIGEEVLSNWLTPG</sequence>
<gene>
    <name evidence="3" type="ORF">B9Q01_10190</name>
</gene>
<evidence type="ECO:0000259" key="2">
    <source>
        <dbReference type="Pfam" id="PF03787"/>
    </source>
</evidence>
<evidence type="ECO:0000256" key="1">
    <source>
        <dbReference type="ARBA" id="ARBA00023118"/>
    </source>
</evidence>
<evidence type="ECO:0000313" key="4">
    <source>
        <dbReference type="Proteomes" id="UP000240880"/>
    </source>
</evidence>
<evidence type="ECO:0000313" key="3">
    <source>
        <dbReference type="EMBL" id="PSN81780.1"/>
    </source>
</evidence>
<comment type="caution">
    <text evidence="3">The sequence shown here is derived from an EMBL/GenBank/DDBJ whole genome shotgun (WGS) entry which is preliminary data.</text>
</comment>